<proteinExistence type="predicted"/>
<feature type="signal peptide" evidence="1">
    <location>
        <begin position="1"/>
        <end position="21"/>
    </location>
</feature>
<evidence type="ECO:0000259" key="2">
    <source>
        <dbReference type="Pfam" id="PF13460"/>
    </source>
</evidence>
<evidence type="ECO:0000313" key="3">
    <source>
        <dbReference type="EMBL" id="CAE4670648.1"/>
    </source>
</evidence>
<keyword evidence="1" id="KW-0732">Signal</keyword>
<reference evidence="3" key="1">
    <citation type="submission" date="2021-01" db="EMBL/GenBank/DDBJ databases">
        <authorList>
            <person name="Corre E."/>
            <person name="Pelletier E."/>
            <person name="Niang G."/>
            <person name="Scheremetjew M."/>
            <person name="Finn R."/>
            <person name="Kale V."/>
            <person name="Holt S."/>
            <person name="Cochrane G."/>
            <person name="Meng A."/>
            <person name="Brown T."/>
            <person name="Cohen L."/>
        </authorList>
    </citation>
    <scope>NUCLEOTIDE SEQUENCE</scope>
    <source>
        <strain evidence="3">GSO104</strain>
    </source>
</reference>
<accession>A0A6S9ABF4</accession>
<feature type="domain" description="NAD(P)-binding" evidence="2">
    <location>
        <begin position="28"/>
        <end position="235"/>
    </location>
</feature>
<evidence type="ECO:0000256" key="1">
    <source>
        <dbReference type="SAM" id="SignalP"/>
    </source>
</evidence>
<dbReference type="EMBL" id="HBNS01062140">
    <property type="protein sequence ID" value="CAE4670648.1"/>
    <property type="molecule type" value="Transcribed_RNA"/>
</dbReference>
<dbReference type="InterPro" id="IPR016040">
    <property type="entry name" value="NAD(P)-bd_dom"/>
</dbReference>
<feature type="chain" id="PRO_5030159521" description="NAD(P)-binding domain-containing protein" evidence="1">
    <location>
        <begin position="22"/>
        <end position="260"/>
    </location>
</feature>
<dbReference type="InterPro" id="IPR036291">
    <property type="entry name" value="NAD(P)-bd_dom_sf"/>
</dbReference>
<dbReference type="Pfam" id="PF13460">
    <property type="entry name" value="NAD_binding_10"/>
    <property type="match status" value="1"/>
</dbReference>
<gene>
    <name evidence="3" type="ORF">DBRI00130_LOCUS44837</name>
</gene>
<name>A0A6S9ABF4_9STRA</name>
<dbReference type="PANTHER" id="PTHR15020:SF11">
    <property type="entry name" value="OS06G0360300 PROTEIN"/>
    <property type="match status" value="1"/>
</dbReference>
<protein>
    <recommendedName>
        <fullName evidence="2">NAD(P)-binding domain-containing protein</fullName>
    </recommendedName>
</protein>
<dbReference type="SUPFAM" id="SSF51735">
    <property type="entry name" value="NAD(P)-binding Rossmann-fold domains"/>
    <property type="match status" value="1"/>
</dbReference>
<dbReference type="Gene3D" id="3.40.50.720">
    <property type="entry name" value="NAD(P)-binding Rossmann-like Domain"/>
    <property type="match status" value="1"/>
</dbReference>
<sequence>MKNLLFHLLILVSHCISLAMSSKVFVVGATGATGKHVVRMLLNEGNSVVTVVRSKDTLMGLLDDQDYGDRLEVKESAILDLTHDDLVSLTKDCFAIVSCLGHNLTFKGIWGKPRQLVTDTVKRLTKAMPENALFLLMGSDGVAHPIDPKRTLGERIVIFLLRYLIPPHADNEMAADYLYNDRSFNWIVVRPTDLVDEETASKNYDIFDKSEGSLFGGPVVSRANVAHFMVELIKDDKMREQYKHQMPVIKHKLAPEEKEL</sequence>
<dbReference type="AlphaFoldDB" id="A0A6S9ABF4"/>
<dbReference type="PANTHER" id="PTHR15020">
    <property type="entry name" value="FLAVIN REDUCTASE-RELATED"/>
    <property type="match status" value="1"/>
</dbReference>
<organism evidence="3">
    <name type="scientific">Ditylum brightwellii</name>
    <dbReference type="NCBI Taxonomy" id="49249"/>
    <lineage>
        <taxon>Eukaryota</taxon>
        <taxon>Sar</taxon>
        <taxon>Stramenopiles</taxon>
        <taxon>Ochrophyta</taxon>
        <taxon>Bacillariophyta</taxon>
        <taxon>Mediophyceae</taxon>
        <taxon>Lithodesmiophycidae</taxon>
        <taxon>Lithodesmiales</taxon>
        <taxon>Lithodesmiaceae</taxon>
        <taxon>Ditylum</taxon>
    </lineage>
</organism>